<evidence type="ECO:0000313" key="12">
    <source>
        <dbReference type="EMBL" id="MBO8442703.1"/>
    </source>
</evidence>
<comment type="subunit">
    <text evidence="9">Homodimer.</text>
</comment>
<evidence type="ECO:0000256" key="2">
    <source>
        <dbReference type="ARBA" id="ARBA00010183"/>
    </source>
</evidence>
<keyword evidence="9" id="KW-0460">Magnesium</keyword>
<dbReference type="AlphaFoldDB" id="A0A9D9E9S1"/>
<keyword evidence="8 9" id="KW-0694">RNA-binding</keyword>
<keyword evidence="9" id="KW-0479">Metal-binding</keyword>
<dbReference type="PROSITE" id="PS50137">
    <property type="entry name" value="DS_RBD"/>
    <property type="match status" value="1"/>
</dbReference>
<dbReference type="SUPFAM" id="SSF69065">
    <property type="entry name" value="RNase III domain-like"/>
    <property type="match status" value="1"/>
</dbReference>
<feature type="domain" description="DRBM" evidence="10">
    <location>
        <begin position="171"/>
        <end position="240"/>
    </location>
</feature>
<comment type="caution">
    <text evidence="12">The sequence shown here is derived from an EMBL/GenBank/DDBJ whole genome shotgun (WGS) entry which is preliminary data.</text>
</comment>
<evidence type="ECO:0000256" key="7">
    <source>
        <dbReference type="ARBA" id="ARBA00022801"/>
    </source>
</evidence>
<dbReference type="Gene3D" id="3.30.160.20">
    <property type="match status" value="1"/>
</dbReference>
<keyword evidence="9" id="KW-0699">rRNA-binding</keyword>
<keyword evidence="9" id="KW-0963">Cytoplasm</keyword>
<dbReference type="SUPFAM" id="SSF54768">
    <property type="entry name" value="dsRNA-binding domain-like"/>
    <property type="match status" value="1"/>
</dbReference>
<evidence type="ECO:0000259" key="11">
    <source>
        <dbReference type="PROSITE" id="PS50142"/>
    </source>
</evidence>
<dbReference type="CDD" id="cd00593">
    <property type="entry name" value="RIBOc"/>
    <property type="match status" value="1"/>
</dbReference>
<feature type="active site" evidence="9">
    <location>
        <position position="132"/>
    </location>
</feature>
<evidence type="ECO:0000256" key="4">
    <source>
        <dbReference type="ARBA" id="ARBA00022664"/>
    </source>
</evidence>
<reference evidence="12" key="2">
    <citation type="journal article" date="2021" name="PeerJ">
        <title>Extensive microbial diversity within the chicken gut microbiome revealed by metagenomics and culture.</title>
        <authorList>
            <person name="Gilroy R."/>
            <person name="Ravi A."/>
            <person name="Getino M."/>
            <person name="Pursley I."/>
            <person name="Horton D.L."/>
            <person name="Alikhan N.F."/>
            <person name="Baker D."/>
            <person name="Gharbi K."/>
            <person name="Hall N."/>
            <person name="Watson M."/>
            <person name="Adriaenssens E.M."/>
            <person name="Foster-Nyarko E."/>
            <person name="Jarju S."/>
            <person name="Secka A."/>
            <person name="Antonio M."/>
            <person name="Oren A."/>
            <person name="Chaudhuri R.R."/>
            <person name="La Ragione R."/>
            <person name="Hildebrand F."/>
            <person name="Pallen M.J."/>
        </authorList>
    </citation>
    <scope>NUCLEOTIDE SEQUENCE</scope>
    <source>
        <strain evidence="12">11167</strain>
    </source>
</reference>
<evidence type="ECO:0000313" key="13">
    <source>
        <dbReference type="Proteomes" id="UP000823633"/>
    </source>
</evidence>
<dbReference type="GO" id="GO:0008033">
    <property type="term" value="P:tRNA processing"/>
    <property type="evidence" value="ECO:0007669"/>
    <property type="project" value="UniProtKB-KW"/>
</dbReference>
<feature type="binding site" evidence="9">
    <location>
        <position position="56"/>
    </location>
    <ligand>
        <name>Mg(2+)</name>
        <dbReference type="ChEBI" id="CHEBI:18420"/>
    </ligand>
</feature>
<dbReference type="PROSITE" id="PS50142">
    <property type="entry name" value="RNASE_3_2"/>
    <property type="match status" value="1"/>
</dbReference>
<dbReference type="PANTHER" id="PTHR11207:SF0">
    <property type="entry name" value="RIBONUCLEASE 3"/>
    <property type="match status" value="1"/>
</dbReference>
<reference evidence="12" key="1">
    <citation type="submission" date="2020-10" db="EMBL/GenBank/DDBJ databases">
        <authorList>
            <person name="Gilroy R."/>
        </authorList>
    </citation>
    <scope>NUCLEOTIDE SEQUENCE</scope>
    <source>
        <strain evidence="12">11167</strain>
    </source>
</reference>
<dbReference type="Gene3D" id="1.10.1520.10">
    <property type="entry name" value="Ribonuclease III domain"/>
    <property type="match status" value="1"/>
</dbReference>
<keyword evidence="6 9" id="KW-0255">Endonuclease</keyword>
<comment type="catalytic activity">
    <reaction evidence="1 9">
        <text>Endonucleolytic cleavage to 5'-phosphomonoester.</text>
        <dbReference type="EC" id="3.1.26.3"/>
    </reaction>
</comment>
<dbReference type="Pfam" id="PF00035">
    <property type="entry name" value="dsrm"/>
    <property type="match status" value="1"/>
</dbReference>
<evidence type="ECO:0000256" key="1">
    <source>
        <dbReference type="ARBA" id="ARBA00000109"/>
    </source>
</evidence>
<gene>
    <name evidence="9 12" type="primary">rnc</name>
    <name evidence="12" type="ORF">IAC42_02935</name>
</gene>
<dbReference type="EC" id="3.1.26.3" evidence="9"/>
<protein>
    <recommendedName>
        <fullName evidence="9">Ribonuclease 3</fullName>
        <ecNumber evidence="9">3.1.26.3</ecNumber>
    </recommendedName>
    <alternativeName>
        <fullName evidence="9">Ribonuclease III</fullName>
        <shortName evidence="9">RNase III</shortName>
    </alternativeName>
</protein>
<dbReference type="PROSITE" id="PS00517">
    <property type="entry name" value="RNASE_3_1"/>
    <property type="match status" value="1"/>
</dbReference>
<evidence type="ECO:0000256" key="6">
    <source>
        <dbReference type="ARBA" id="ARBA00022759"/>
    </source>
</evidence>
<dbReference type="InterPro" id="IPR014720">
    <property type="entry name" value="dsRBD_dom"/>
</dbReference>
<feature type="domain" description="RNase III" evidence="11">
    <location>
        <begin position="17"/>
        <end position="143"/>
    </location>
</feature>
<feature type="binding site" evidence="9">
    <location>
        <position position="129"/>
    </location>
    <ligand>
        <name>Mg(2+)</name>
        <dbReference type="ChEBI" id="CHEBI:18420"/>
    </ligand>
</feature>
<feature type="active site" evidence="9">
    <location>
        <position position="60"/>
    </location>
</feature>
<sequence length="246" mass="27461">MLTNHPKAPSAERLEELSVFSQTLGVSFKDIQLLEHALTHTSYANETGRKSNERLEFLGDSVLGLVCADYLYSFLPEHQEGDLSRVKAMVVSEESLAEVAHKLDLPRYIHIGHGEELNGGRGKKAILADAMEAIIAAIYLDQGFVAAQEYVLSWLKGQVDNVLRGRNTNKDYKSMLQAYAQKTRGKVPEYFLDRVKGPEHHPTFYVKVFIGPKCFGPASGGNKKQAEQYAARLALSELNLIHEEED</sequence>
<proteinExistence type="inferred from homology"/>
<dbReference type="GO" id="GO:0006397">
    <property type="term" value="P:mRNA processing"/>
    <property type="evidence" value="ECO:0007669"/>
    <property type="project" value="UniProtKB-UniRule"/>
</dbReference>
<dbReference type="Proteomes" id="UP000823633">
    <property type="component" value="Unassembled WGS sequence"/>
</dbReference>
<evidence type="ECO:0000259" key="10">
    <source>
        <dbReference type="PROSITE" id="PS50137"/>
    </source>
</evidence>
<dbReference type="SMART" id="SM00535">
    <property type="entry name" value="RIBOc"/>
    <property type="match status" value="1"/>
</dbReference>
<dbReference type="HAMAP" id="MF_00104">
    <property type="entry name" value="RNase_III"/>
    <property type="match status" value="1"/>
</dbReference>
<dbReference type="GO" id="GO:0006364">
    <property type="term" value="P:rRNA processing"/>
    <property type="evidence" value="ECO:0007669"/>
    <property type="project" value="UniProtKB-UniRule"/>
</dbReference>
<organism evidence="12 13">
    <name type="scientific">Candidatus Aphodenecus pullistercoris</name>
    <dbReference type="NCBI Taxonomy" id="2840669"/>
    <lineage>
        <taxon>Bacteria</taxon>
        <taxon>Pseudomonadati</taxon>
        <taxon>Spirochaetota</taxon>
        <taxon>Spirochaetia</taxon>
        <taxon>Spirochaetales</taxon>
        <taxon>Candidatus Aphodenecus</taxon>
    </lineage>
</organism>
<dbReference type="GO" id="GO:0003725">
    <property type="term" value="F:double-stranded RNA binding"/>
    <property type="evidence" value="ECO:0007669"/>
    <property type="project" value="TreeGrafter"/>
</dbReference>
<dbReference type="InterPro" id="IPR011907">
    <property type="entry name" value="RNase_III"/>
</dbReference>
<dbReference type="PANTHER" id="PTHR11207">
    <property type="entry name" value="RIBONUCLEASE III"/>
    <property type="match status" value="1"/>
</dbReference>
<dbReference type="SMART" id="SM00358">
    <property type="entry name" value="DSRM"/>
    <property type="match status" value="1"/>
</dbReference>
<feature type="binding site" evidence="9">
    <location>
        <position position="132"/>
    </location>
    <ligand>
        <name>Mg(2+)</name>
        <dbReference type="ChEBI" id="CHEBI:18420"/>
    </ligand>
</feature>
<dbReference type="GO" id="GO:0046872">
    <property type="term" value="F:metal ion binding"/>
    <property type="evidence" value="ECO:0007669"/>
    <property type="project" value="UniProtKB-KW"/>
</dbReference>
<dbReference type="CDD" id="cd10845">
    <property type="entry name" value="DSRM_RNAse_III_family"/>
    <property type="match status" value="1"/>
</dbReference>
<comment type="function">
    <text evidence="9">Digests double-stranded RNA. Involved in the processing of primary rRNA transcript to yield the immediate precursors to the large and small rRNAs (23S and 16S). Processes some mRNAs, and tRNAs when they are encoded in the rRNA operon. Processes pre-crRNA and tracrRNA of type II CRISPR loci if present in the organism.</text>
</comment>
<comment type="cofactor">
    <cofactor evidence="9">
        <name>Mg(2+)</name>
        <dbReference type="ChEBI" id="CHEBI:18420"/>
    </cofactor>
</comment>
<dbReference type="NCBIfam" id="TIGR02191">
    <property type="entry name" value="RNaseIII"/>
    <property type="match status" value="1"/>
</dbReference>
<accession>A0A9D9E9S1</accession>
<evidence type="ECO:0000256" key="8">
    <source>
        <dbReference type="ARBA" id="ARBA00022884"/>
    </source>
</evidence>
<dbReference type="GO" id="GO:0019843">
    <property type="term" value="F:rRNA binding"/>
    <property type="evidence" value="ECO:0007669"/>
    <property type="project" value="UniProtKB-KW"/>
</dbReference>
<evidence type="ECO:0000256" key="5">
    <source>
        <dbReference type="ARBA" id="ARBA00022722"/>
    </source>
</evidence>
<keyword evidence="9" id="KW-0819">tRNA processing</keyword>
<dbReference type="InterPro" id="IPR036389">
    <property type="entry name" value="RNase_III_sf"/>
</dbReference>
<keyword evidence="3 9" id="KW-0698">rRNA processing</keyword>
<evidence type="ECO:0000256" key="3">
    <source>
        <dbReference type="ARBA" id="ARBA00022552"/>
    </source>
</evidence>
<dbReference type="InterPro" id="IPR000999">
    <property type="entry name" value="RNase_III_dom"/>
</dbReference>
<keyword evidence="5 9" id="KW-0540">Nuclease</keyword>
<dbReference type="GO" id="GO:0004525">
    <property type="term" value="F:ribonuclease III activity"/>
    <property type="evidence" value="ECO:0007669"/>
    <property type="project" value="UniProtKB-UniRule"/>
</dbReference>
<dbReference type="GO" id="GO:0005737">
    <property type="term" value="C:cytoplasm"/>
    <property type="evidence" value="ECO:0007669"/>
    <property type="project" value="UniProtKB-SubCell"/>
</dbReference>
<keyword evidence="4 9" id="KW-0507">mRNA processing</keyword>
<keyword evidence="7 9" id="KW-0378">Hydrolase</keyword>
<dbReference type="EMBL" id="JADIMU010000018">
    <property type="protein sequence ID" value="MBO8442703.1"/>
    <property type="molecule type" value="Genomic_DNA"/>
</dbReference>
<dbReference type="FunFam" id="1.10.1520.10:FF:000001">
    <property type="entry name" value="Ribonuclease 3"/>
    <property type="match status" value="1"/>
</dbReference>
<dbReference type="Pfam" id="PF14622">
    <property type="entry name" value="Ribonucleas_3_3"/>
    <property type="match status" value="1"/>
</dbReference>
<evidence type="ECO:0000256" key="9">
    <source>
        <dbReference type="HAMAP-Rule" id="MF_00104"/>
    </source>
</evidence>
<dbReference type="GO" id="GO:0010468">
    <property type="term" value="P:regulation of gene expression"/>
    <property type="evidence" value="ECO:0007669"/>
    <property type="project" value="TreeGrafter"/>
</dbReference>
<comment type="subcellular location">
    <subcellularLocation>
        <location evidence="9">Cytoplasm</location>
    </subcellularLocation>
</comment>
<name>A0A9D9E9S1_9SPIR</name>
<comment type="similarity">
    <text evidence="2">Belongs to the ribonuclease III family.</text>
</comment>